<keyword evidence="3" id="KW-1185">Reference proteome</keyword>
<proteinExistence type="predicted"/>
<organism evidence="2 3">
    <name type="scientific">Coniella lustricola</name>
    <dbReference type="NCBI Taxonomy" id="2025994"/>
    <lineage>
        <taxon>Eukaryota</taxon>
        <taxon>Fungi</taxon>
        <taxon>Dikarya</taxon>
        <taxon>Ascomycota</taxon>
        <taxon>Pezizomycotina</taxon>
        <taxon>Sordariomycetes</taxon>
        <taxon>Sordariomycetidae</taxon>
        <taxon>Diaporthales</taxon>
        <taxon>Schizoparmaceae</taxon>
        <taxon>Coniella</taxon>
    </lineage>
</organism>
<dbReference type="OrthoDB" id="5342184at2759"/>
<evidence type="ECO:0000313" key="3">
    <source>
        <dbReference type="Proteomes" id="UP000241462"/>
    </source>
</evidence>
<sequence>MRGFPSLVAQAARAAGWLRLLPLLLLLLLVAQPSAARTDVMVPLYVYPGSQSYTNPNWQAAVDAIKANPGLHFYIIVNPNNGPLNTSDPSGLNEGYCNVANDSYIEHGCNRDWTTHLATINELPNAQTLGYVWTRYGARAVGDIKADIAEWAAWETAPTWEDGQSVNITIHGLWFDEVGTGSGNYSVYSELTSYANETFAAAAKTRKKKKDKNVAYSVVLNAGSVPNATYEAQLFDMASAVVTKETCFTSDPAASGVEGDCPEPYEPFDYTALTAGNGLPHDEAYNSRAVIIVHQFVGPPNATTATLQEQIDGVVSLGVHSTYFTSGSYHNTTAEPATVGNVGEMVRIATGANATSAAPRLGFGEQHGGSSWMSWTAAFVVFWSLYSFC</sequence>
<dbReference type="PANTHER" id="PTHR35040:SF9">
    <property type="entry name" value="4-LIKE CELL SURFACE PROTEIN, PUTATIVE (AFU_ORTHOLOGUE AFUA_4G14080)-RELATED"/>
    <property type="match status" value="1"/>
</dbReference>
<dbReference type="InterPro" id="IPR021986">
    <property type="entry name" value="Spherulin4"/>
</dbReference>
<protein>
    <submittedName>
        <fullName evidence="2">Spherulation-specific family 4-domain-containing protein</fullName>
    </submittedName>
</protein>
<name>A0A2T3AIG2_9PEZI</name>
<keyword evidence="1" id="KW-0732">Signal</keyword>
<dbReference type="Proteomes" id="UP000241462">
    <property type="component" value="Unassembled WGS sequence"/>
</dbReference>
<evidence type="ECO:0000313" key="2">
    <source>
        <dbReference type="EMBL" id="PSR99198.1"/>
    </source>
</evidence>
<dbReference type="EMBL" id="KZ678385">
    <property type="protein sequence ID" value="PSR99198.1"/>
    <property type="molecule type" value="Genomic_DNA"/>
</dbReference>
<dbReference type="InParanoid" id="A0A2T3AIG2"/>
<dbReference type="AlphaFoldDB" id="A0A2T3AIG2"/>
<dbReference type="Pfam" id="PF12138">
    <property type="entry name" value="Spherulin4"/>
    <property type="match status" value="1"/>
</dbReference>
<feature type="chain" id="PRO_5015741165" evidence="1">
    <location>
        <begin position="37"/>
        <end position="389"/>
    </location>
</feature>
<reference evidence="2 3" key="1">
    <citation type="journal article" date="2018" name="Mycol. Prog.">
        <title>Coniella lustricola, a new species from submerged detritus.</title>
        <authorList>
            <person name="Raudabaugh D.B."/>
            <person name="Iturriaga T."/>
            <person name="Carver A."/>
            <person name="Mondo S."/>
            <person name="Pangilinan J."/>
            <person name="Lipzen A."/>
            <person name="He G."/>
            <person name="Amirebrahimi M."/>
            <person name="Grigoriev I.V."/>
            <person name="Miller A.N."/>
        </authorList>
    </citation>
    <scope>NUCLEOTIDE SEQUENCE [LARGE SCALE GENOMIC DNA]</scope>
    <source>
        <strain evidence="2 3">B22-T-1</strain>
    </source>
</reference>
<feature type="signal peptide" evidence="1">
    <location>
        <begin position="1"/>
        <end position="36"/>
    </location>
</feature>
<dbReference type="PANTHER" id="PTHR35040">
    <property type="match status" value="1"/>
</dbReference>
<gene>
    <name evidence="2" type="ORF">BD289DRAFT_46788</name>
</gene>
<accession>A0A2T3AIG2</accession>
<evidence type="ECO:0000256" key="1">
    <source>
        <dbReference type="SAM" id="SignalP"/>
    </source>
</evidence>